<accession>A0ACC1HMA9</accession>
<dbReference type="Proteomes" id="UP001145114">
    <property type="component" value="Unassembled WGS sequence"/>
</dbReference>
<gene>
    <name evidence="1" type="ORF">EV182_007264</name>
</gene>
<keyword evidence="2" id="KW-1185">Reference proteome</keyword>
<reference evidence="1" key="1">
    <citation type="submission" date="2022-06" db="EMBL/GenBank/DDBJ databases">
        <title>Phylogenomic reconstructions and comparative analyses of Kickxellomycotina fungi.</title>
        <authorList>
            <person name="Reynolds N.K."/>
            <person name="Stajich J.E."/>
            <person name="Barry K."/>
            <person name="Grigoriev I.V."/>
            <person name="Crous P."/>
            <person name="Smith M.E."/>
        </authorList>
    </citation>
    <scope>NUCLEOTIDE SEQUENCE</scope>
    <source>
        <strain evidence="1">RSA 2271</strain>
    </source>
</reference>
<feature type="non-terminal residue" evidence="1">
    <location>
        <position position="53"/>
    </location>
</feature>
<evidence type="ECO:0000313" key="2">
    <source>
        <dbReference type="Proteomes" id="UP001145114"/>
    </source>
</evidence>
<protein>
    <submittedName>
        <fullName evidence="1">Uncharacterized protein</fullName>
    </submittedName>
</protein>
<feature type="non-terminal residue" evidence="1">
    <location>
        <position position="1"/>
    </location>
</feature>
<comment type="caution">
    <text evidence="1">The sequence shown here is derived from an EMBL/GenBank/DDBJ whole genome shotgun (WGS) entry which is preliminary data.</text>
</comment>
<organism evidence="1 2">
    <name type="scientific">Spiromyces aspiralis</name>
    <dbReference type="NCBI Taxonomy" id="68401"/>
    <lineage>
        <taxon>Eukaryota</taxon>
        <taxon>Fungi</taxon>
        <taxon>Fungi incertae sedis</taxon>
        <taxon>Zoopagomycota</taxon>
        <taxon>Kickxellomycotina</taxon>
        <taxon>Kickxellomycetes</taxon>
        <taxon>Kickxellales</taxon>
        <taxon>Kickxellaceae</taxon>
        <taxon>Spiromyces</taxon>
    </lineage>
</organism>
<sequence length="53" mass="6043">TATTKRQSKVSKRLTAKMCLRGYRSMRMSSLKTQMLWTLLTLNSSRSTLTTST</sequence>
<dbReference type="EMBL" id="JAMZIH010003302">
    <property type="protein sequence ID" value="KAJ1676908.1"/>
    <property type="molecule type" value="Genomic_DNA"/>
</dbReference>
<name>A0ACC1HMA9_9FUNG</name>
<evidence type="ECO:0000313" key="1">
    <source>
        <dbReference type="EMBL" id="KAJ1676908.1"/>
    </source>
</evidence>
<proteinExistence type="predicted"/>